<keyword evidence="2" id="KW-1185">Reference proteome</keyword>
<organism evidence="1 2">
    <name type="scientific">Bradyrhizobium xenonodulans</name>
    <dbReference type="NCBI Taxonomy" id="2736875"/>
    <lineage>
        <taxon>Bacteria</taxon>
        <taxon>Pseudomonadati</taxon>
        <taxon>Pseudomonadota</taxon>
        <taxon>Alphaproteobacteria</taxon>
        <taxon>Hyphomicrobiales</taxon>
        <taxon>Nitrobacteraceae</taxon>
        <taxon>Bradyrhizobium</taxon>
    </lineage>
</organism>
<dbReference type="RefSeq" id="WP_270170416.1">
    <property type="nucleotide sequence ID" value="NZ_CP089391.1"/>
</dbReference>
<reference evidence="1" key="1">
    <citation type="submission" date="2021-12" db="EMBL/GenBank/DDBJ databases">
        <title>Bradyrhizobium xenonodulans sp. nov.</title>
        <authorList>
            <person name="Claassens R."/>
            <person name="Venter S.N."/>
            <person name="Beukes C.W."/>
            <person name="Stepkowski T."/>
            <person name="Steenkamp E.T."/>
        </authorList>
    </citation>
    <scope>NUCLEOTIDE SEQUENCE</scope>
    <source>
        <strain evidence="1">14AB</strain>
    </source>
</reference>
<evidence type="ECO:0000313" key="1">
    <source>
        <dbReference type="EMBL" id="WBL81607.1"/>
    </source>
</evidence>
<gene>
    <name evidence="1" type="ORF">I3J27_14735</name>
</gene>
<dbReference type="EMBL" id="CP089391">
    <property type="protein sequence ID" value="WBL81607.1"/>
    <property type="molecule type" value="Genomic_DNA"/>
</dbReference>
<sequence length="196" mass="22019">MSEPPQIIATVEDACSFISGWFGWKNDFAGSEITLAFAVPPAIRTTNRRLGRLWLERGNINIFESQDTLISPHRYEARPDGVVPIIKENQYAWACGFKPETGAQLWVTGDWPDDQPGSRAWRPTQDVVDTAIIFVVLANAIWASADCQMDEEEKPTELGQLLWKFAPWAGFSGFWTDGDRTVMRMQGSGWGVTAHR</sequence>
<name>A0ABY7MT80_9BRAD</name>
<dbReference type="Proteomes" id="UP001179614">
    <property type="component" value="Chromosome"/>
</dbReference>
<protein>
    <submittedName>
        <fullName evidence="1">Uncharacterized protein</fullName>
    </submittedName>
</protein>
<evidence type="ECO:0000313" key="2">
    <source>
        <dbReference type="Proteomes" id="UP001179614"/>
    </source>
</evidence>
<proteinExistence type="predicted"/>
<accession>A0ABY7MT80</accession>